<dbReference type="Gramene" id="AUR62002206-RA">
    <property type="protein sequence ID" value="AUR62002206-RA:cds"/>
    <property type="gene ID" value="AUR62002206"/>
</dbReference>
<dbReference type="PROSITE" id="PS50157">
    <property type="entry name" value="ZINC_FINGER_C2H2_2"/>
    <property type="match status" value="1"/>
</dbReference>
<evidence type="ECO:0000256" key="6">
    <source>
        <dbReference type="PROSITE-ProRule" id="PRU00042"/>
    </source>
</evidence>
<keyword evidence="4" id="KW-0862">Zinc</keyword>
<protein>
    <recommendedName>
        <fullName evidence="8">C2H2-type domain-containing protein</fullName>
    </recommendedName>
</protein>
<organism evidence="9 10">
    <name type="scientific">Chenopodium quinoa</name>
    <name type="common">Quinoa</name>
    <dbReference type="NCBI Taxonomy" id="63459"/>
    <lineage>
        <taxon>Eukaryota</taxon>
        <taxon>Viridiplantae</taxon>
        <taxon>Streptophyta</taxon>
        <taxon>Embryophyta</taxon>
        <taxon>Tracheophyta</taxon>
        <taxon>Spermatophyta</taxon>
        <taxon>Magnoliopsida</taxon>
        <taxon>eudicotyledons</taxon>
        <taxon>Gunneridae</taxon>
        <taxon>Pentapetalae</taxon>
        <taxon>Caryophyllales</taxon>
        <taxon>Chenopodiaceae</taxon>
        <taxon>Chenopodioideae</taxon>
        <taxon>Atripliceae</taxon>
        <taxon>Chenopodium</taxon>
    </lineage>
</organism>
<keyword evidence="3 6" id="KW-0863">Zinc-finger</keyword>
<dbReference type="Gene3D" id="3.30.160.60">
    <property type="entry name" value="Classic Zinc Finger"/>
    <property type="match status" value="1"/>
</dbReference>
<dbReference type="RefSeq" id="XP_021752028.1">
    <property type="nucleotide sequence ID" value="XM_021896336.1"/>
</dbReference>
<accession>A0A803KT48</accession>
<evidence type="ECO:0000256" key="2">
    <source>
        <dbReference type="ARBA" id="ARBA00022723"/>
    </source>
</evidence>
<evidence type="ECO:0000256" key="1">
    <source>
        <dbReference type="ARBA" id="ARBA00004123"/>
    </source>
</evidence>
<dbReference type="AlphaFoldDB" id="A0A803KT48"/>
<keyword evidence="5" id="KW-0539">Nucleus</keyword>
<dbReference type="InterPro" id="IPR036236">
    <property type="entry name" value="Znf_C2H2_sf"/>
</dbReference>
<feature type="region of interest" description="Disordered" evidence="7">
    <location>
        <begin position="1"/>
        <end position="21"/>
    </location>
</feature>
<feature type="domain" description="C2H2-type" evidence="8">
    <location>
        <begin position="64"/>
        <end position="91"/>
    </location>
</feature>
<dbReference type="InterPro" id="IPR044246">
    <property type="entry name" value="ZFP3-like"/>
</dbReference>
<dbReference type="SUPFAM" id="SSF57667">
    <property type="entry name" value="beta-beta-alpha zinc fingers"/>
    <property type="match status" value="1"/>
</dbReference>
<evidence type="ECO:0000256" key="7">
    <source>
        <dbReference type="SAM" id="MobiDB-lite"/>
    </source>
</evidence>
<evidence type="ECO:0000259" key="8">
    <source>
        <dbReference type="PROSITE" id="PS50157"/>
    </source>
</evidence>
<sequence>MDLKSSSSSLESPSYSSSSKNTMLDLKLSSFSQDMVSTQHANGDVAKELSSDHQKRIKPRIRDFTCKYCPGRFSTSQALGGHQNAHKQERARDKMRQATGFSPYSNTNNTYQPYFGMYNNLPYGGYCKRSPLGVVKTNSMVHKPGSGYRMPMYQGYRHGYGSTNQPKTSLLGNSQLSSYDNLRVSNNNITNNYSPFNNLNNLSKSLPTLVEGGSAQILRGVDENVIVESDNSEKGELRIDGGKLDQVKPEKSGLDLSLRL</sequence>
<dbReference type="GeneID" id="110717592"/>
<reference evidence="9" key="2">
    <citation type="submission" date="2021-03" db="UniProtKB">
        <authorList>
            <consortium name="EnsemblPlants"/>
        </authorList>
    </citation>
    <scope>IDENTIFICATION</scope>
</reference>
<comment type="subcellular location">
    <subcellularLocation>
        <location evidence="1">Nucleus</location>
    </subcellularLocation>
</comment>
<keyword evidence="10" id="KW-1185">Reference proteome</keyword>
<dbReference type="GO" id="GO:0009788">
    <property type="term" value="P:negative regulation of abscisic acid-activated signaling pathway"/>
    <property type="evidence" value="ECO:0007669"/>
    <property type="project" value="InterPro"/>
</dbReference>
<dbReference type="PROSITE" id="PS00028">
    <property type="entry name" value="ZINC_FINGER_C2H2_1"/>
    <property type="match status" value="1"/>
</dbReference>
<evidence type="ECO:0000256" key="4">
    <source>
        <dbReference type="ARBA" id="ARBA00022833"/>
    </source>
</evidence>
<dbReference type="EnsemblPlants" id="AUR62002206-RA">
    <property type="protein sequence ID" value="AUR62002206-RA:cds"/>
    <property type="gene ID" value="AUR62002206"/>
</dbReference>
<evidence type="ECO:0000256" key="5">
    <source>
        <dbReference type="ARBA" id="ARBA00023242"/>
    </source>
</evidence>
<dbReference type="PANTHER" id="PTHR47287:SF9">
    <property type="entry name" value="ZINC FINGER PROTEIN 4-LIKE"/>
    <property type="match status" value="1"/>
</dbReference>
<dbReference type="PANTHER" id="PTHR47287">
    <property type="entry name" value="C2H2 AND C2HC ZINC FINGERS SUPERFAMILY PROTEIN"/>
    <property type="match status" value="1"/>
</dbReference>
<dbReference type="InterPro" id="IPR013087">
    <property type="entry name" value="Znf_C2H2_type"/>
</dbReference>
<evidence type="ECO:0000256" key="3">
    <source>
        <dbReference type="ARBA" id="ARBA00022771"/>
    </source>
</evidence>
<dbReference type="GO" id="GO:0005634">
    <property type="term" value="C:nucleus"/>
    <property type="evidence" value="ECO:0007669"/>
    <property type="project" value="UniProtKB-SubCell"/>
</dbReference>
<dbReference type="SMR" id="A0A803KT48"/>
<dbReference type="KEGG" id="cqi:110717592"/>
<evidence type="ECO:0000313" key="9">
    <source>
        <dbReference type="EnsemblPlants" id="AUR62002206-RA:cds"/>
    </source>
</evidence>
<dbReference type="Proteomes" id="UP000596660">
    <property type="component" value="Unplaced"/>
</dbReference>
<keyword evidence="2" id="KW-0479">Metal-binding</keyword>
<dbReference type="GO" id="GO:0008270">
    <property type="term" value="F:zinc ion binding"/>
    <property type="evidence" value="ECO:0007669"/>
    <property type="project" value="UniProtKB-KW"/>
</dbReference>
<evidence type="ECO:0000313" key="10">
    <source>
        <dbReference type="Proteomes" id="UP000596660"/>
    </source>
</evidence>
<feature type="compositionally biased region" description="Low complexity" evidence="7">
    <location>
        <begin position="1"/>
        <end position="19"/>
    </location>
</feature>
<proteinExistence type="predicted"/>
<name>A0A803KT48_CHEQI</name>
<reference evidence="9" key="1">
    <citation type="journal article" date="2017" name="Nature">
        <title>The genome of Chenopodium quinoa.</title>
        <authorList>
            <person name="Jarvis D.E."/>
            <person name="Ho Y.S."/>
            <person name="Lightfoot D.J."/>
            <person name="Schmoeckel S.M."/>
            <person name="Li B."/>
            <person name="Borm T.J.A."/>
            <person name="Ohyanagi H."/>
            <person name="Mineta K."/>
            <person name="Michell C.T."/>
            <person name="Saber N."/>
            <person name="Kharbatia N.M."/>
            <person name="Rupper R.R."/>
            <person name="Sharp A.R."/>
            <person name="Dally N."/>
            <person name="Boughton B.A."/>
            <person name="Woo Y.H."/>
            <person name="Gao G."/>
            <person name="Schijlen E.G.W.M."/>
            <person name="Guo X."/>
            <person name="Momin A.A."/>
            <person name="Negrao S."/>
            <person name="Al-Babili S."/>
            <person name="Gehring C."/>
            <person name="Roessner U."/>
            <person name="Jung C."/>
            <person name="Murphy K."/>
            <person name="Arold S.T."/>
            <person name="Gojobori T."/>
            <person name="van der Linden C.G."/>
            <person name="van Loo E.N."/>
            <person name="Jellen E.N."/>
            <person name="Maughan P.J."/>
            <person name="Tester M."/>
        </authorList>
    </citation>
    <scope>NUCLEOTIDE SEQUENCE [LARGE SCALE GENOMIC DNA]</scope>
    <source>
        <strain evidence="9">cv. PI 614886</strain>
    </source>
</reference>
<dbReference type="OrthoDB" id="1736050at2759"/>
<gene>
    <name evidence="9" type="primary">LOC110717592</name>
</gene>